<dbReference type="EMBL" id="JAHHUM010002914">
    <property type="protein sequence ID" value="KAK5599799.1"/>
    <property type="molecule type" value="Genomic_DNA"/>
</dbReference>
<dbReference type="Proteomes" id="UP001311232">
    <property type="component" value="Unassembled WGS sequence"/>
</dbReference>
<proteinExistence type="predicted"/>
<name>A0AAV9QU07_9TELE</name>
<accession>A0AAV9QU07</accession>
<feature type="non-terminal residue" evidence="1">
    <location>
        <position position="1"/>
    </location>
</feature>
<dbReference type="AlphaFoldDB" id="A0AAV9QU07"/>
<protein>
    <submittedName>
        <fullName evidence="1">Uncharacterized protein</fullName>
    </submittedName>
</protein>
<evidence type="ECO:0000313" key="2">
    <source>
        <dbReference type="Proteomes" id="UP001311232"/>
    </source>
</evidence>
<reference evidence="1 2" key="1">
    <citation type="submission" date="2021-06" db="EMBL/GenBank/DDBJ databases">
        <authorList>
            <person name="Palmer J.M."/>
        </authorList>
    </citation>
    <scope>NUCLEOTIDE SEQUENCE [LARGE SCALE GENOMIC DNA]</scope>
    <source>
        <strain evidence="1 2">MEX-2019</strain>
        <tissue evidence="1">Muscle</tissue>
    </source>
</reference>
<keyword evidence="2" id="KW-1185">Reference proteome</keyword>
<sequence>ASPHTLTQPHHEVNVPAHVRTTQWWRWRRIKRGDAGEKARVLCKYLLVQQDRRSPPVSNFCRGRGRRKEGDLDAALKLTSQVWTYLERCYVRRLMLARVQGQFEAAAVVRSLSLRGSNRQSQLSITDLQGLVGFFSETRLLCAHTHYTSP</sequence>
<organism evidence="1 2">
    <name type="scientific">Crenichthys baileyi</name>
    <name type="common">White River springfish</name>
    <dbReference type="NCBI Taxonomy" id="28760"/>
    <lineage>
        <taxon>Eukaryota</taxon>
        <taxon>Metazoa</taxon>
        <taxon>Chordata</taxon>
        <taxon>Craniata</taxon>
        <taxon>Vertebrata</taxon>
        <taxon>Euteleostomi</taxon>
        <taxon>Actinopterygii</taxon>
        <taxon>Neopterygii</taxon>
        <taxon>Teleostei</taxon>
        <taxon>Neoteleostei</taxon>
        <taxon>Acanthomorphata</taxon>
        <taxon>Ovalentaria</taxon>
        <taxon>Atherinomorphae</taxon>
        <taxon>Cyprinodontiformes</taxon>
        <taxon>Goodeidae</taxon>
        <taxon>Crenichthys</taxon>
    </lineage>
</organism>
<comment type="caution">
    <text evidence="1">The sequence shown here is derived from an EMBL/GenBank/DDBJ whole genome shotgun (WGS) entry which is preliminary data.</text>
</comment>
<evidence type="ECO:0000313" key="1">
    <source>
        <dbReference type="EMBL" id="KAK5599799.1"/>
    </source>
</evidence>
<gene>
    <name evidence="1" type="ORF">CRENBAI_015615</name>
</gene>